<feature type="compositionally biased region" description="Basic and acidic residues" evidence="5">
    <location>
        <begin position="1645"/>
        <end position="1655"/>
    </location>
</feature>
<dbReference type="STRING" id="1781255.BH720_06345"/>
<dbReference type="Pfam" id="PF08659">
    <property type="entry name" value="KR"/>
    <property type="match status" value="1"/>
</dbReference>
<evidence type="ECO:0000256" key="5">
    <source>
        <dbReference type="SAM" id="MobiDB-lite"/>
    </source>
</evidence>
<dbReference type="SUPFAM" id="SSF51735">
    <property type="entry name" value="NAD(P)-binding Rossmann-fold domains"/>
    <property type="match status" value="2"/>
</dbReference>
<dbReference type="InterPro" id="IPR020841">
    <property type="entry name" value="PKS_Beta-ketoAc_synthase_dom"/>
</dbReference>
<feature type="domain" description="Carrier" evidence="6">
    <location>
        <begin position="1757"/>
        <end position="1838"/>
    </location>
</feature>
<dbReference type="GO" id="GO:0004315">
    <property type="term" value="F:3-oxoacyl-[acyl-carrier-protein] synthase activity"/>
    <property type="evidence" value="ECO:0007669"/>
    <property type="project" value="InterPro"/>
</dbReference>
<dbReference type="InterPro" id="IPR013968">
    <property type="entry name" value="PKS_KR"/>
</dbReference>
<dbReference type="InterPro" id="IPR036736">
    <property type="entry name" value="ACP-like_sf"/>
</dbReference>
<name>A0A1E5QNG8_9CYAN</name>
<gene>
    <name evidence="9" type="ORF">BH720_06345</name>
</gene>
<dbReference type="SMART" id="SM00822">
    <property type="entry name" value="PKS_KR"/>
    <property type="match status" value="1"/>
</dbReference>
<dbReference type="InterPro" id="IPR016039">
    <property type="entry name" value="Thiolase-like"/>
</dbReference>
<dbReference type="Gene3D" id="1.10.1200.10">
    <property type="entry name" value="ACP-like"/>
    <property type="match status" value="1"/>
</dbReference>
<dbReference type="InterPro" id="IPR016035">
    <property type="entry name" value="Acyl_Trfase/lysoPLipase"/>
</dbReference>
<dbReference type="Gene3D" id="3.10.129.110">
    <property type="entry name" value="Polyketide synthase dehydratase"/>
    <property type="match status" value="1"/>
</dbReference>
<dbReference type="SMART" id="SM00826">
    <property type="entry name" value="PKS_DH"/>
    <property type="match status" value="1"/>
</dbReference>
<dbReference type="Pfam" id="PF00550">
    <property type="entry name" value="PP-binding"/>
    <property type="match status" value="1"/>
</dbReference>
<dbReference type="Pfam" id="PF00698">
    <property type="entry name" value="Acyl_transf_1"/>
    <property type="match status" value="1"/>
</dbReference>
<evidence type="ECO:0000259" key="7">
    <source>
        <dbReference type="PROSITE" id="PS52004"/>
    </source>
</evidence>
<dbReference type="Pfam" id="PF21089">
    <property type="entry name" value="PKS_DH_N"/>
    <property type="match status" value="1"/>
</dbReference>
<dbReference type="SUPFAM" id="SSF52151">
    <property type="entry name" value="FabD/lysophospholipase-like"/>
    <property type="match status" value="1"/>
</dbReference>
<evidence type="ECO:0000259" key="6">
    <source>
        <dbReference type="PROSITE" id="PS50075"/>
    </source>
</evidence>
<proteinExistence type="predicted"/>
<dbReference type="InterPro" id="IPR013785">
    <property type="entry name" value="Aldolase_TIM"/>
</dbReference>
<dbReference type="Pfam" id="PF02801">
    <property type="entry name" value="Ketoacyl-synt_C"/>
    <property type="match status" value="1"/>
</dbReference>
<evidence type="ECO:0000256" key="1">
    <source>
        <dbReference type="ARBA" id="ARBA00022450"/>
    </source>
</evidence>
<feature type="active site" description="Proton donor; for dehydratase activity" evidence="4">
    <location>
        <position position="2568"/>
    </location>
</feature>
<dbReference type="PROSITE" id="PS52004">
    <property type="entry name" value="KS3_2"/>
    <property type="match status" value="1"/>
</dbReference>
<dbReference type="SMART" id="SM00825">
    <property type="entry name" value="PKS_KS"/>
    <property type="match status" value="1"/>
</dbReference>
<dbReference type="InterPro" id="IPR014030">
    <property type="entry name" value="Ketoacyl_synth_N"/>
</dbReference>
<dbReference type="PROSITE" id="PS52019">
    <property type="entry name" value="PKS_MFAS_DH"/>
    <property type="match status" value="1"/>
</dbReference>
<evidence type="ECO:0000256" key="4">
    <source>
        <dbReference type="PROSITE-ProRule" id="PRU01363"/>
    </source>
</evidence>
<dbReference type="InterPro" id="IPR049551">
    <property type="entry name" value="PKS_DH_C"/>
</dbReference>
<dbReference type="SMART" id="SM00827">
    <property type="entry name" value="PKS_AT"/>
    <property type="match status" value="1"/>
</dbReference>
<dbReference type="Gene3D" id="3.20.20.70">
    <property type="entry name" value="Aldolase class I"/>
    <property type="match status" value="2"/>
</dbReference>
<dbReference type="Gene3D" id="3.40.50.720">
    <property type="entry name" value="NAD(P)-binding Rossmann-like Domain"/>
    <property type="match status" value="1"/>
</dbReference>
<accession>A0A1E5QNG8</accession>
<dbReference type="SUPFAM" id="SSF47336">
    <property type="entry name" value="ACP-like"/>
    <property type="match status" value="1"/>
</dbReference>
<feature type="domain" description="PKS/mFAS DH" evidence="8">
    <location>
        <begin position="2367"/>
        <end position="2654"/>
    </location>
</feature>
<dbReference type="SUPFAM" id="SSF55048">
    <property type="entry name" value="Probable ACP-binding domain of malonyl-CoA ACP transacylase"/>
    <property type="match status" value="1"/>
</dbReference>
<evidence type="ECO:0000313" key="9">
    <source>
        <dbReference type="EMBL" id="OEJ76209.1"/>
    </source>
</evidence>
<dbReference type="Gene3D" id="3.40.366.10">
    <property type="entry name" value="Malonyl-Coenzyme A Acyl Carrier Protein, domain 2"/>
    <property type="match status" value="1"/>
</dbReference>
<sequence length="2655" mass="286723">MATSRAGGVGVLDAEFCRLEQLDGALHNWVQLLAAIPEQAPVGLRLHMSQLTSHATLLKALQGRPHWLILAGWKGHSLAGLPADPLRQLLLEIIQIEQIRHLKTQDLPVQGCIARGHESGGWAGEDSAFILTQKLLKSGLSLPIYVQGGIGLHAAAACRAVGAAGVVLDDQLWLMPESPLPRAWQAHLQHLSGQETKVLGERWGAACRFLSRPGFQAVEALQHLCDRIEASGSTLAAQTWRQQASPRIGWGSPDTHVWPMGQAIGLAAGYRDRYPSTGRFIQALLRTSAADLQTAAQLRPLQANSPLAQSHNTQYPIVQGPMTRVSDTAAFAQAVAQGGGLPMLALALMPGTQVRTLLQQTQALLGRQSWGIGILGFVPQALREEQLAAVLDVKPPFALIAGGRPDQAARLEAQGIATYIHVPTPNLLKLFLEQGAKRFVFEGRECGGHVGPLSSFTLWESTIETLLREVPAAQASEIHVLFAGGIHDANSAAMVGAMATPLAQRGMKIGVLMGTAYLFTSEAVACGAIVKEFQETSLACRQTINLETGPGHASRCAVTPFAQEFYQTRQQMMAANRSPEEIKNTLEDLTLGRLRVAAKGLIRQDREIVSVEVQGQRTQGMYMIGQVATLRNTTNTIAALHQEVAQQSTERLFTQAQTLRLQPVEPQSAPADIAIIGIGTLLPQAQYPETFWQNLLNQVNAIAEIPASRWDWRLYYDRDRAARDKVYSKWGGFLEAVAFDPLKFGIPPKSLKSIEPLQLLTLETVRRALADAGYESGDFDREQTSVILGAGGGIAELGQHYAIRSEIPRFVDAPNAQIWDRLPEWTEESFPGLLLNVAAGRVANRFDLGGSNFTVDAACASSLAALNLAVKELESGRSNLAIAGGIDTVQSPFAYLCFSKTQALSPQGQARPFDENADGIVISEGLAVVVLKRLTDAQRDGDRIYATIKAVEGSSDGKALGMTAPLSAGQQRAVNRAYQKAGFSPRSLGLYEAHGTGTAAGDRAELETIVTALTQAQAAPKTCAIGSVKSLIGHTKCTAGVAGLVKAALALYHQVLPPHAGVEQPLSAIADPTSPVYLLKQPRPWFNSGGDPRRAGVSAFGFGGTNFHALLEAAPASIPPAPLGAEAWPCELLVFQGPQTAIAQEIRQLLSALAAGAEPRLQDLAYTCAKRAEDRSTSPEQEAVNLSLVVADLAQLQTALTQVLEHWQTGATLPDEIQLRPAIAHSPTLAFLFPGQGSQYPNMLREICLYFREMRQAVELADAELQEQQSHPLSQSIYPPSAYTPETEQEHKQQLTHTETAQPAIGAVEMGLMNLVRRLGLTPAMICGHSYGEYAALHCAGVLSPGDFIRLSAARGRVMAAACEASEGAMAAVQATREELLTRLDGVDGVAIANHNAPCQSVISGDKQRVTQVVDSLNAAGILARMLPVAGAFHSALVASAQTALAAAIAEVTLLPPQVPVYANATAQPYPVDAPAISDRLTEHLVQPVNFVGQINAMYEAGARVFVELGPKSVLTNLVRSILAEKEYVAVAVDGQRGGELRGLLMALGTLMTAGVNLQLTALYAGRNVQFLELSRLVELTRKPPLSSSTWLVEGGSIRQPSETVGYTGKLPPRTAASQPAPPQTPPPPVFTRRTQSMVVPHSSPEMRPKSDPFRNRAQPPVSGDVALSAYLSYQETMRQFLAVQEQVMKQFLGGSPARLPKEREPISLLQLSNGNGNGHYSPPVETSPPVESLPVAPVPPMEALPVAPAPQMDAAIDRANLTRLLVQLVSDRTGYPTEMLGLDRDIEAELGIDSIKRVEILGALQKQLPDAIATRLQGEMESLTRVKSLNRTLDRLLELAMTGEEPCLGKSEVNGLGKPPAGVESLPRYRMQARPQPLPPGRLTSLEGRLAIAEDTLGVAPLVAALLEQHGAQTVILPRSWLDSPDLLRQGLDGPICGIVHLAALSASPQPQTLAEWQQLTQIEVKSLFHLLQTHSPQRLLAASRLGGTFGRVGGEAGLASGGGNVGLLKTLKAESPEVQVKAVDFDPRLSAEEIAQAVVEEFLTNGETVEVGYPGGQRTIFQTVLAPRSAVCDPLLPAADWVVLLTGGARGITAEVAKRFLVPGMRLIVVGRSPEPPPESPATLGIEDIQQLRQILLTQARQAGHSPTPVQIETQIQQVWRDRAIRQNLQALRQFTPVDYRAVDVTQEEAFGGLIQEIYRQYGRLDAAIHGAGIIEDKLIVDKHPDSFDRVFNTKADSAFLLSRYLQPESLKLLVFFGSVAGRYGNRGQGDYAAANEVVNRLAWQLSHRWPTARVVAINWGPWDTTGMASEAVKQRFRERGIIPISLSAGCQFFLEEVCFGSREEVEIVAGEGPWSDWEAIAVSHPFVLLPAKPHLQANHRLVLEHTFSLESDRYLVDHQLDGKPVLPATAAVEWFAELVQAAWPEWTVSEVRDLKVLRGLVLHSPVGQRVRFQAKASSHADAESLSVAVALVDELTERPFYQASVLLHPILQPAPLGSAFECSAATALDPQTVYRDYLFHGSCFQLIQSIDRVGPEGIEAWVTPSSPQVWKSSPQHWLFDPGLLDTAPQLAIAWARVQHNTTPLPSRLGAVVRYGASPLPERLKVVLRVKDYQPHSLVYDADFLDSNGYIRFSLQDVEGTCNPRLNRLASSV</sequence>
<feature type="region of interest" description="C-terminal hotdog fold" evidence="4">
    <location>
        <begin position="2508"/>
        <end position="2654"/>
    </location>
</feature>
<dbReference type="InterPro" id="IPR049900">
    <property type="entry name" value="PKS_mFAS_DH"/>
</dbReference>
<dbReference type="InterPro" id="IPR001227">
    <property type="entry name" value="Ac_transferase_dom_sf"/>
</dbReference>
<dbReference type="SUPFAM" id="SSF53901">
    <property type="entry name" value="Thiolase-like"/>
    <property type="match status" value="1"/>
</dbReference>
<dbReference type="PANTHER" id="PTHR43074">
    <property type="entry name" value="OMEGA-3 POLYUNSATURATED FATTY ACID SYNTHASE PFAB-RELATED"/>
    <property type="match status" value="1"/>
</dbReference>
<dbReference type="InterPro" id="IPR016036">
    <property type="entry name" value="Malonyl_transacylase_ACP-bd"/>
</dbReference>
<dbReference type="GO" id="GO:0006633">
    <property type="term" value="P:fatty acid biosynthetic process"/>
    <property type="evidence" value="ECO:0007669"/>
    <property type="project" value="InterPro"/>
</dbReference>
<dbReference type="CDD" id="cd00833">
    <property type="entry name" value="PKS"/>
    <property type="match status" value="1"/>
</dbReference>
<dbReference type="InterPro" id="IPR014031">
    <property type="entry name" value="Ketoacyl_synth_C"/>
</dbReference>
<dbReference type="EMBL" id="MJGC01000041">
    <property type="protein sequence ID" value="OEJ76209.1"/>
    <property type="molecule type" value="Genomic_DNA"/>
</dbReference>
<keyword evidence="2" id="KW-0597">Phosphoprotein</keyword>
<dbReference type="InterPro" id="IPR057326">
    <property type="entry name" value="KR_dom"/>
</dbReference>
<dbReference type="Pfam" id="PF03060">
    <property type="entry name" value="NMO"/>
    <property type="match status" value="1"/>
</dbReference>
<dbReference type="InterPro" id="IPR052568">
    <property type="entry name" value="PKS-FAS_Synthase"/>
</dbReference>
<dbReference type="InterPro" id="IPR042104">
    <property type="entry name" value="PKS_dehydratase_sf"/>
</dbReference>
<dbReference type="InterPro" id="IPR036291">
    <property type="entry name" value="NAD(P)-bd_dom_sf"/>
</dbReference>
<evidence type="ECO:0000256" key="2">
    <source>
        <dbReference type="ARBA" id="ARBA00022553"/>
    </source>
</evidence>
<comment type="caution">
    <text evidence="9">The sequence shown here is derived from an EMBL/GenBank/DDBJ whole genome shotgun (WGS) entry which is preliminary data.</text>
</comment>
<dbReference type="Pfam" id="PF14765">
    <property type="entry name" value="PS-DH"/>
    <property type="match status" value="1"/>
</dbReference>
<dbReference type="InterPro" id="IPR014043">
    <property type="entry name" value="Acyl_transferase_dom"/>
</dbReference>
<dbReference type="PANTHER" id="PTHR43074:SF1">
    <property type="entry name" value="BETA-KETOACYL SYNTHASE FAMILY PROTEIN-RELATED"/>
    <property type="match status" value="1"/>
</dbReference>
<keyword evidence="1" id="KW-0596">Phosphopantetheine</keyword>
<organism evidence="9">
    <name type="scientific">Desertifilum tharense IPPAS B-1220</name>
    <dbReference type="NCBI Taxonomy" id="1781255"/>
    <lineage>
        <taxon>Bacteria</taxon>
        <taxon>Bacillati</taxon>
        <taxon>Cyanobacteriota</taxon>
        <taxon>Cyanophyceae</taxon>
        <taxon>Desertifilales</taxon>
        <taxon>Desertifilaceae</taxon>
        <taxon>Desertifilum</taxon>
    </lineage>
</organism>
<dbReference type="InterPro" id="IPR018201">
    <property type="entry name" value="Ketoacyl_synth_AS"/>
</dbReference>
<dbReference type="Gene3D" id="3.30.70.250">
    <property type="entry name" value="Malonyl-CoA ACP transacylase, ACP-binding"/>
    <property type="match status" value="1"/>
</dbReference>
<feature type="domain" description="Ketosynthase family 3 (KS3)" evidence="7">
    <location>
        <begin position="670"/>
        <end position="1113"/>
    </location>
</feature>
<evidence type="ECO:0000259" key="8">
    <source>
        <dbReference type="PROSITE" id="PS52019"/>
    </source>
</evidence>
<dbReference type="Pfam" id="PF00109">
    <property type="entry name" value="ketoacyl-synt"/>
    <property type="match status" value="1"/>
</dbReference>
<dbReference type="InterPro" id="IPR020807">
    <property type="entry name" value="PKS_DH"/>
</dbReference>
<dbReference type="InterPro" id="IPR009081">
    <property type="entry name" value="PP-bd_ACP"/>
</dbReference>
<feature type="region of interest" description="Disordered" evidence="5">
    <location>
        <begin position="1602"/>
        <end position="1662"/>
    </location>
</feature>
<dbReference type="SUPFAM" id="SSF51412">
    <property type="entry name" value="Inosine monophosphate dehydrogenase (IMPDH)"/>
    <property type="match status" value="2"/>
</dbReference>
<feature type="active site" description="Proton acceptor; for dehydratase activity" evidence="4">
    <location>
        <position position="2401"/>
    </location>
</feature>
<feature type="compositionally biased region" description="Pro residues" evidence="5">
    <location>
        <begin position="1620"/>
        <end position="1630"/>
    </location>
</feature>
<dbReference type="PROSITE" id="PS50075">
    <property type="entry name" value="CARRIER"/>
    <property type="match status" value="1"/>
</dbReference>
<dbReference type="InterPro" id="IPR049552">
    <property type="entry name" value="PKS_DH_N"/>
</dbReference>
<dbReference type="CDD" id="cd08953">
    <property type="entry name" value="KR_2_SDR_x"/>
    <property type="match status" value="1"/>
</dbReference>
<protein>
    <submittedName>
        <fullName evidence="9">Uncharacterized protein</fullName>
    </submittedName>
</protein>
<evidence type="ECO:0000256" key="3">
    <source>
        <dbReference type="ARBA" id="ARBA00022679"/>
    </source>
</evidence>
<feature type="region of interest" description="N-terminal hotdog fold" evidence="4">
    <location>
        <begin position="2367"/>
        <end position="2493"/>
    </location>
</feature>
<keyword evidence="3" id="KW-0808">Transferase</keyword>
<dbReference type="PROSITE" id="PS00606">
    <property type="entry name" value="KS3_1"/>
    <property type="match status" value="1"/>
</dbReference>
<reference evidence="9" key="1">
    <citation type="submission" date="2016-09" db="EMBL/GenBank/DDBJ databases">
        <title>Draft genome of thermotolerant cyanobacterium Desertifilum sp. strain IPPAS B-1220.</title>
        <authorList>
            <person name="Sinetova M.A."/>
            <person name="Bolakhan K."/>
            <person name="Zayadan B.K."/>
            <person name="Mironov K.S."/>
            <person name="Ustinova V."/>
            <person name="Kupriyanova E.V."/>
            <person name="Sidorov R.A."/>
            <person name="Skrypnik A.N."/>
            <person name="Gogoleva N.E."/>
            <person name="Gogolev Y.V."/>
            <person name="Los D.A."/>
        </authorList>
    </citation>
    <scope>NUCLEOTIDE SEQUENCE [LARGE SCALE GENOMIC DNA]</scope>
    <source>
        <strain evidence="9">IPPAS B-1220</strain>
    </source>
</reference>
<dbReference type="Gene3D" id="3.40.47.10">
    <property type="match status" value="1"/>
</dbReference>